<accession>A0A840ADV9</accession>
<sequence length="212" mass="22767">MALKAAILPVTAFQQNCALVWDDTTLRATVIDPGGDVARIRQVLAEQGLELEQILLTHGHIDHAGGADELREASPGVPVVGPHLADKMLLDNLEKQGAAYGLEVRNLVPDRWLTEGETVTIAGQEFAVQHCPGHSPGSVVFVSEALRIAFVGDVLFQGSIGRTDFPYGDHDALIGAIMTKLMPLGDDIQFLCGHGPGSDFGTERRTNPFLPR</sequence>
<evidence type="ECO:0000256" key="1">
    <source>
        <dbReference type="ARBA" id="ARBA00001947"/>
    </source>
</evidence>
<feature type="domain" description="Metallo-beta-lactamase" evidence="5">
    <location>
        <begin position="14"/>
        <end position="194"/>
    </location>
</feature>
<evidence type="ECO:0000256" key="4">
    <source>
        <dbReference type="ARBA" id="ARBA00022833"/>
    </source>
</evidence>
<dbReference type="InterPro" id="IPR036866">
    <property type="entry name" value="RibonucZ/Hydroxyglut_hydro"/>
</dbReference>
<dbReference type="Proteomes" id="UP000553193">
    <property type="component" value="Unassembled WGS sequence"/>
</dbReference>
<dbReference type="InterPro" id="IPR001279">
    <property type="entry name" value="Metallo-B-lactamas"/>
</dbReference>
<dbReference type="RefSeq" id="WP_184383836.1">
    <property type="nucleotide sequence ID" value="NZ_JACIDJ010000003.1"/>
</dbReference>
<dbReference type="PANTHER" id="PTHR46233">
    <property type="entry name" value="HYDROXYACYLGLUTATHIONE HYDROLASE GLOC"/>
    <property type="match status" value="1"/>
</dbReference>
<evidence type="ECO:0000313" key="7">
    <source>
        <dbReference type="Proteomes" id="UP000553193"/>
    </source>
</evidence>
<evidence type="ECO:0000313" key="6">
    <source>
        <dbReference type="EMBL" id="MBB3898736.1"/>
    </source>
</evidence>
<dbReference type="Gene3D" id="3.60.15.10">
    <property type="entry name" value="Ribonuclease Z/Hydroxyacylglutathione hydrolase-like"/>
    <property type="match status" value="1"/>
</dbReference>
<gene>
    <name evidence="6" type="ORF">GGQ83_002179</name>
</gene>
<dbReference type="SMART" id="SM00849">
    <property type="entry name" value="Lactamase_B"/>
    <property type="match status" value="1"/>
</dbReference>
<evidence type="ECO:0000256" key="3">
    <source>
        <dbReference type="ARBA" id="ARBA00022801"/>
    </source>
</evidence>
<dbReference type="InterPro" id="IPR051453">
    <property type="entry name" value="MBL_Glyoxalase_II"/>
</dbReference>
<dbReference type="AlphaFoldDB" id="A0A840ADV9"/>
<protein>
    <submittedName>
        <fullName evidence="6">Glyoxylase-like metal-dependent hydrolase (Beta-lactamase superfamily II)</fullName>
    </submittedName>
</protein>
<dbReference type="Pfam" id="PF00753">
    <property type="entry name" value="Lactamase_B"/>
    <property type="match status" value="1"/>
</dbReference>
<evidence type="ECO:0000259" key="5">
    <source>
        <dbReference type="SMART" id="SM00849"/>
    </source>
</evidence>
<comment type="caution">
    <text evidence="6">The sequence shown here is derived from an EMBL/GenBank/DDBJ whole genome shotgun (WGS) entry which is preliminary data.</text>
</comment>
<evidence type="ECO:0000256" key="2">
    <source>
        <dbReference type="ARBA" id="ARBA00022723"/>
    </source>
</evidence>
<keyword evidence="3 6" id="KW-0378">Hydrolase</keyword>
<reference evidence="6 7" key="1">
    <citation type="submission" date="2020-08" db="EMBL/GenBank/DDBJ databases">
        <title>Genomic Encyclopedia of Type Strains, Phase IV (KMG-IV): sequencing the most valuable type-strain genomes for metagenomic binning, comparative biology and taxonomic classification.</title>
        <authorList>
            <person name="Goeker M."/>
        </authorList>
    </citation>
    <scope>NUCLEOTIDE SEQUENCE [LARGE SCALE GENOMIC DNA]</scope>
    <source>
        <strain evidence="6 7">DSM 19979</strain>
    </source>
</reference>
<name>A0A840ADV9_9PROT</name>
<dbReference type="CDD" id="cd07737">
    <property type="entry name" value="YcbL-like_MBL-fold"/>
    <property type="match status" value="1"/>
</dbReference>
<organism evidence="6 7">
    <name type="scientific">Roseococcus suduntuyensis</name>
    <dbReference type="NCBI Taxonomy" id="455361"/>
    <lineage>
        <taxon>Bacteria</taxon>
        <taxon>Pseudomonadati</taxon>
        <taxon>Pseudomonadota</taxon>
        <taxon>Alphaproteobacteria</taxon>
        <taxon>Acetobacterales</taxon>
        <taxon>Roseomonadaceae</taxon>
        <taxon>Roseococcus</taxon>
    </lineage>
</organism>
<dbReference type="GO" id="GO:0016787">
    <property type="term" value="F:hydrolase activity"/>
    <property type="evidence" value="ECO:0007669"/>
    <property type="project" value="UniProtKB-KW"/>
</dbReference>
<comment type="cofactor">
    <cofactor evidence="1">
        <name>Zn(2+)</name>
        <dbReference type="ChEBI" id="CHEBI:29105"/>
    </cofactor>
</comment>
<dbReference type="GO" id="GO:0046872">
    <property type="term" value="F:metal ion binding"/>
    <property type="evidence" value="ECO:0007669"/>
    <property type="project" value="UniProtKB-KW"/>
</dbReference>
<keyword evidence="2" id="KW-0479">Metal-binding</keyword>
<dbReference type="PANTHER" id="PTHR46233:SF3">
    <property type="entry name" value="HYDROXYACYLGLUTATHIONE HYDROLASE GLOC"/>
    <property type="match status" value="1"/>
</dbReference>
<keyword evidence="4" id="KW-0862">Zinc</keyword>
<dbReference type="EMBL" id="JACIDJ010000003">
    <property type="protein sequence ID" value="MBB3898736.1"/>
    <property type="molecule type" value="Genomic_DNA"/>
</dbReference>
<proteinExistence type="predicted"/>
<keyword evidence="7" id="KW-1185">Reference proteome</keyword>
<dbReference type="SUPFAM" id="SSF56281">
    <property type="entry name" value="Metallo-hydrolase/oxidoreductase"/>
    <property type="match status" value="1"/>
</dbReference>